<dbReference type="InterPro" id="IPR029035">
    <property type="entry name" value="DHS-like_NAD/FAD-binding_dom"/>
</dbReference>
<dbReference type="Pfam" id="PF01916">
    <property type="entry name" value="DS"/>
    <property type="match status" value="1"/>
</dbReference>
<dbReference type="SUPFAM" id="SSF52467">
    <property type="entry name" value="DHS-like NAD/FAD-binding domain"/>
    <property type="match status" value="1"/>
</dbReference>
<feature type="non-terminal residue" evidence="2">
    <location>
        <position position="1"/>
    </location>
</feature>
<gene>
    <name evidence="2" type="ORF">S01H4_55836</name>
</gene>
<accession>X1CLF2</accession>
<protein>
    <recommendedName>
        <fullName evidence="3">Deoxyhypusine synthase</fullName>
    </recommendedName>
</protein>
<dbReference type="Gene3D" id="3.40.910.10">
    <property type="entry name" value="Deoxyhypusine synthase"/>
    <property type="match status" value="1"/>
</dbReference>
<evidence type="ECO:0008006" key="3">
    <source>
        <dbReference type="Google" id="ProtNLM"/>
    </source>
</evidence>
<name>X1CLF2_9ZZZZ</name>
<evidence type="ECO:0000313" key="2">
    <source>
        <dbReference type="EMBL" id="GAH09241.1"/>
    </source>
</evidence>
<evidence type="ECO:0000256" key="1">
    <source>
        <dbReference type="ARBA" id="ARBA00009892"/>
    </source>
</evidence>
<comment type="similarity">
    <text evidence="1">Belongs to the deoxyhypusine synthase family.</text>
</comment>
<organism evidence="2">
    <name type="scientific">marine sediment metagenome</name>
    <dbReference type="NCBI Taxonomy" id="412755"/>
    <lineage>
        <taxon>unclassified sequences</taxon>
        <taxon>metagenomes</taxon>
        <taxon>ecological metagenomes</taxon>
    </lineage>
</organism>
<comment type="caution">
    <text evidence="2">The sequence shown here is derived from an EMBL/GenBank/DDBJ whole genome shotgun (WGS) entry which is preliminary data.</text>
</comment>
<dbReference type="InterPro" id="IPR002773">
    <property type="entry name" value="Deoxyhypusine_synthase"/>
</dbReference>
<dbReference type="EMBL" id="BART01032277">
    <property type="protein sequence ID" value="GAH09241.1"/>
    <property type="molecule type" value="Genomic_DNA"/>
</dbReference>
<proteinExistence type="inferred from homology"/>
<reference evidence="2" key="1">
    <citation type="journal article" date="2014" name="Front. Microbiol.">
        <title>High frequency of phylogenetically diverse reductive dehalogenase-homologous genes in deep subseafloor sedimentary metagenomes.</title>
        <authorList>
            <person name="Kawai M."/>
            <person name="Futagami T."/>
            <person name="Toyoda A."/>
            <person name="Takaki Y."/>
            <person name="Nishi S."/>
            <person name="Hori S."/>
            <person name="Arai W."/>
            <person name="Tsubouchi T."/>
            <person name="Morono Y."/>
            <person name="Uchiyama I."/>
            <person name="Ito T."/>
            <person name="Fujiyama A."/>
            <person name="Inagaki F."/>
            <person name="Takami H."/>
        </authorList>
    </citation>
    <scope>NUCLEOTIDE SEQUENCE</scope>
    <source>
        <strain evidence="2">Expedition CK06-06</strain>
    </source>
</reference>
<dbReference type="AlphaFoldDB" id="X1CLF2"/>
<dbReference type="InterPro" id="IPR036982">
    <property type="entry name" value="Deoxyhypusine_synthase_sf"/>
</dbReference>
<sequence length="104" mass="11689">PMNVRQFIKNNFKHFNAAALVDAAEGWVQYLKKGNKMFLAMAGALSTGEIGITLAEMIRQDKIHGICCTGANLEEDIFNLIAHKSYKKLPHYRDLTPDSRVIKP</sequence>